<dbReference type="InterPro" id="IPR011009">
    <property type="entry name" value="Kinase-like_dom_sf"/>
</dbReference>
<feature type="region of interest" description="Disordered" evidence="2">
    <location>
        <begin position="462"/>
        <end position="492"/>
    </location>
</feature>
<feature type="region of interest" description="Disordered" evidence="2">
    <location>
        <begin position="587"/>
        <end position="620"/>
    </location>
</feature>
<dbReference type="InterPro" id="IPR017441">
    <property type="entry name" value="Protein_kinase_ATP_BS"/>
</dbReference>
<feature type="chain" id="PRO_5033004489" description="Protein kinase domain-containing protein" evidence="3">
    <location>
        <begin position="20"/>
        <end position="948"/>
    </location>
</feature>
<feature type="compositionally biased region" description="Low complexity" evidence="2">
    <location>
        <begin position="874"/>
        <end position="895"/>
    </location>
</feature>
<evidence type="ECO:0000313" key="6">
    <source>
        <dbReference type="Proteomes" id="UP000612055"/>
    </source>
</evidence>
<feature type="binding site" evidence="1">
    <location>
        <position position="542"/>
    </location>
    <ligand>
        <name>ATP</name>
        <dbReference type="ChEBI" id="CHEBI:30616"/>
    </ligand>
</feature>
<feature type="region of interest" description="Disordered" evidence="2">
    <location>
        <begin position="304"/>
        <end position="331"/>
    </location>
</feature>
<dbReference type="Pfam" id="PF07714">
    <property type="entry name" value="PK_Tyr_Ser-Thr"/>
    <property type="match status" value="1"/>
</dbReference>
<keyword evidence="1" id="KW-0067">ATP-binding</keyword>
<dbReference type="OrthoDB" id="548589at2759"/>
<dbReference type="PROSITE" id="PS50011">
    <property type="entry name" value="PROTEIN_KINASE_DOM"/>
    <property type="match status" value="1"/>
</dbReference>
<dbReference type="CDD" id="cd14014">
    <property type="entry name" value="STKc_PknB_like"/>
    <property type="match status" value="1"/>
</dbReference>
<dbReference type="SUPFAM" id="SSF56112">
    <property type="entry name" value="Protein kinase-like (PK-like)"/>
    <property type="match status" value="1"/>
</dbReference>
<comment type="caution">
    <text evidence="5">The sequence shown here is derived from an EMBL/GenBank/DDBJ whole genome shotgun (WGS) entry which is preliminary data.</text>
</comment>
<gene>
    <name evidence="5" type="ORF">HYH03_005664</name>
</gene>
<sequence length="948" mass="96803">MWILLWGVLVLLCGRGAAGQSSTHAASTRDIYEAFSNPQITSIIINDSVVLDGAHWPNTVNVSRNVTVSPTPERLARGQYVLFDWNNLPMLIWLAPGVLLKLVGFETYQHAEAVGGNVRFLRQTQGAAVLFQDGIVRRRAGLPLEAAVVNQRAAPRPVLFPGTQNVSLVRNFTFNTTRSPVPITMPAAVAMTDFAMDVAQDSSLAFQMLFYGGYAYATLRSFYIIDNIVDQSCLNERSGVDCVALLIKKLDEQDHAPPPAEAAPSSGGDSVPLSTIIPAVVVPTVVVLAALAGLGWFLAVKRGRRSSGSSYGGAATGDLETGKGSRAAPAAGASNDGIVFLGLDDDNDDNDPQLPDWLPVGPQADEDVDEIGRPSLTAGHPHHTLPPGSELGIIIGPHGAHGGTGSGTAPLMSRMLRPALSTYDDAASGGGTLGTLGEEGNGGPDTPGPVRVIPPAGLMAAAGGGAGGDEHAGTGTGGPATTSTNSNNLGLGPDVQAELAQMAAELRSSVRDSAIRLDAVIGCGSYGTVYRGTWQGLSVAVKTVVFSASQERRRRALQEAALCQSISHPNIIATYCSDLQPIGTLGTAPTSGSGGRLGTDPTSQQQAADGSPFANNSHGATGDSNNLSRILDWRLYIVMEYADGGPLRCLYGNKSLWPGPEQVNLPAVVALALGIARALSHLHSKRIVHADLNPNNVLLKRDPKEPSGYAVKVSDFGLSVMLPQHRSHLSNVRMGTMFYVCPAVVMKAQVGPPSDVFSLGVMLWELYHGRAAGTRTADGPRYCSIFPAFPPSCPEPYKSTALRCLRRTPAKRITATAVEAQLERLLASLLQPKSRGSTSSNSGPVGWSGPAAPGPSSTGGGSATRAGAGGSGTGPSSVTGPSSARGAGVGPALSSGKGGGGGGGGGSGATAVGGSGATGGGGSGAAGGGGSGATGAVAYGNGSGPLTP</sequence>
<keyword evidence="3" id="KW-0732">Signal</keyword>
<dbReference type="InterPro" id="IPR001245">
    <property type="entry name" value="Ser-Thr/Tyr_kinase_cat_dom"/>
</dbReference>
<feature type="compositionally biased region" description="Gly residues" evidence="2">
    <location>
        <begin position="857"/>
        <end position="873"/>
    </location>
</feature>
<dbReference type="InterPro" id="IPR051681">
    <property type="entry name" value="Ser/Thr_Kinases-Pseudokinases"/>
</dbReference>
<keyword evidence="1" id="KW-0547">Nucleotide-binding</keyword>
<dbReference type="EMBL" id="JAEHOE010000019">
    <property type="protein sequence ID" value="KAG2496440.1"/>
    <property type="molecule type" value="Genomic_DNA"/>
</dbReference>
<feature type="compositionally biased region" description="Low complexity" evidence="2">
    <location>
        <begin position="842"/>
        <end position="856"/>
    </location>
</feature>
<feature type="signal peptide" evidence="3">
    <location>
        <begin position="1"/>
        <end position="19"/>
    </location>
</feature>
<reference evidence="5" key="1">
    <citation type="journal article" date="2020" name="bioRxiv">
        <title>Comparative genomics of Chlamydomonas.</title>
        <authorList>
            <person name="Craig R.J."/>
            <person name="Hasan A.R."/>
            <person name="Ness R.W."/>
            <person name="Keightley P.D."/>
        </authorList>
    </citation>
    <scope>NUCLEOTIDE SEQUENCE</scope>
    <source>
        <strain evidence="5">CCAP 11/70</strain>
    </source>
</reference>
<dbReference type="Proteomes" id="UP000612055">
    <property type="component" value="Unassembled WGS sequence"/>
</dbReference>
<proteinExistence type="predicted"/>
<accession>A0A835Y5C8</accession>
<feature type="compositionally biased region" description="Polar residues" evidence="2">
    <location>
        <begin position="600"/>
        <end position="620"/>
    </location>
</feature>
<evidence type="ECO:0000256" key="3">
    <source>
        <dbReference type="SAM" id="SignalP"/>
    </source>
</evidence>
<dbReference type="PANTHER" id="PTHR44329">
    <property type="entry name" value="SERINE/THREONINE-PROTEIN KINASE TNNI3K-RELATED"/>
    <property type="match status" value="1"/>
</dbReference>
<feature type="compositionally biased region" description="Gly residues" evidence="2">
    <location>
        <begin position="428"/>
        <end position="445"/>
    </location>
</feature>
<evidence type="ECO:0000313" key="5">
    <source>
        <dbReference type="EMBL" id="KAG2496440.1"/>
    </source>
</evidence>
<dbReference type="AlphaFoldDB" id="A0A835Y5C8"/>
<dbReference type="InterPro" id="IPR000719">
    <property type="entry name" value="Prot_kinase_dom"/>
</dbReference>
<keyword evidence="6" id="KW-1185">Reference proteome</keyword>
<evidence type="ECO:0000256" key="1">
    <source>
        <dbReference type="PROSITE-ProRule" id="PRU10141"/>
    </source>
</evidence>
<feature type="compositionally biased region" description="Gly residues" evidence="2">
    <location>
        <begin position="896"/>
        <end position="933"/>
    </location>
</feature>
<dbReference type="Gene3D" id="3.30.200.20">
    <property type="entry name" value="Phosphorylase Kinase, domain 1"/>
    <property type="match status" value="1"/>
</dbReference>
<evidence type="ECO:0000259" key="4">
    <source>
        <dbReference type="PROSITE" id="PS50011"/>
    </source>
</evidence>
<dbReference type="Gene3D" id="1.10.510.10">
    <property type="entry name" value="Transferase(Phosphotransferase) domain 1"/>
    <property type="match status" value="1"/>
</dbReference>
<dbReference type="PANTHER" id="PTHR44329:SF214">
    <property type="entry name" value="PROTEIN KINASE DOMAIN-CONTAINING PROTEIN"/>
    <property type="match status" value="1"/>
</dbReference>
<feature type="region of interest" description="Disordered" evidence="2">
    <location>
        <begin position="427"/>
        <end position="447"/>
    </location>
</feature>
<feature type="compositionally biased region" description="Low complexity" evidence="2">
    <location>
        <begin position="479"/>
        <end position="488"/>
    </location>
</feature>
<organism evidence="5 6">
    <name type="scientific">Edaphochlamys debaryana</name>
    <dbReference type="NCBI Taxonomy" id="47281"/>
    <lineage>
        <taxon>Eukaryota</taxon>
        <taxon>Viridiplantae</taxon>
        <taxon>Chlorophyta</taxon>
        <taxon>core chlorophytes</taxon>
        <taxon>Chlorophyceae</taxon>
        <taxon>CS clade</taxon>
        <taxon>Chlamydomonadales</taxon>
        <taxon>Chlamydomonadales incertae sedis</taxon>
        <taxon>Edaphochlamys</taxon>
    </lineage>
</organism>
<evidence type="ECO:0000256" key="2">
    <source>
        <dbReference type="SAM" id="MobiDB-lite"/>
    </source>
</evidence>
<dbReference type="Pfam" id="PF00069">
    <property type="entry name" value="Pkinase"/>
    <property type="match status" value="1"/>
</dbReference>
<dbReference type="GO" id="GO:0005524">
    <property type="term" value="F:ATP binding"/>
    <property type="evidence" value="ECO:0007669"/>
    <property type="project" value="UniProtKB-UniRule"/>
</dbReference>
<feature type="domain" description="Protein kinase" evidence="4">
    <location>
        <begin position="515"/>
        <end position="826"/>
    </location>
</feature>
<dbReference type="PROSITE" id="PS00107">
    <property type="entry name" value="PROTEIN_KINASE_ATP"/>
    <property type="match status" value="1"/>
</dbReference>
<protein>
    <recommendedName>
        <fullName evidence="4">Protein kinase domain-containing protein</fullName>
    </recommendedName>
</protein>
<feature type="region of interest" description="Disordered" evidence="2">
    <location>
        <begin position="832"/>
        <end position="948"/>
    </location>
</feature>
<dbReference type="GO" id="GO:0004674">
    <property type="term" value="F:protein serine/threonine kinase activity"/>
    <property type="evidence" value="ECO:0007669"/>
    <property type="project" value="TreeGrafter"/>
</dbReference>
<name>A0A835Y5C8_9CHLO</name>